<reference evidence="5 6" key="1">
    <citation type="submission" date="2019-08" db="EMBL/GenBank/DDBJ databases">
        <title>In-depth cultivation of the pig gut microbiome towards novel bacterial diversity and tailored functional studies.</title>
        <authorList>
            <person name="Wylensek D."/>
            <person name="Hitch T.C.A."/>
            <person name="Clavel T."/>
        </authorList>
    </citation>
    <scope>NUCLEOTIDE SEQUENCE [LARGE SCALE GENOMIC DNA]</scope>
    <source>
        <strain evidence="5 6">WB03_NA08</strain>
    </source>
</reference>
<gene>
    <name evidence="5" type="ORF">FYJ24_01530</name>
</gene>
<accession>A0A6N7W5H5</accession>
<name>A0A6N7W5H5_9ACTO</name>
<evidence type="ECO:0000256" key="1">
    <source>
        <dbReference type="ARBA" id="ARBA00022676"/>
    </source>
</evidence>
<evidence type="ECO:0000313" key="5">
    <source>
        <dbReference type="EMBL" id="MSS83466.1"/>
    </source>
</evidence>
<keyword evidence="2 5" id="KW-0808">Transferase</keyword>
<keyword evidence="6" id="KW-1185">Reference proteome</keyword>
<evidence type="ECO:0000256" key="2">
    <source>
        <dbReference type="ARBA" id="ARBA00022679"/>
    </source>
</evidence>
<dbReference type="Proteomes" id="UP000470875">
    <property type="component" value="Unassembled WGS sequence"/>
</dbReference>
<dbReference type="SUPFAM" id="SSF53756">
    <property type="entry name" value="UDP-Glycosyltransferase/glycogen phosphorylase"/>
    <property type="match status" value="1"/>
</dbReference>
<keyword evidence="1" id="KW-0328">Glycosyltransferase</keyword>
<evidence type="ECO:0000313" key="6">
    <source>
        <dbReference type="Proteomes" id="UP000470875"/>
    </source>
</evidence>
<comment type="caution">
    <text evidence="5">The sequence shown here is derived from an EMBL/GenBank/DDBJ whole genome shotgun (WGS) entry which is preliminary data.</text>
</comment>
<dbReference type="GO" id="GO:0016757">
    <property type="term" value="F:glycosyltransferase activity"/>
    <property type="evidence" value="ECO:0007669"/>
    <property type="project" value="UniProtKB-KW"/>
</dbReference>
<evidence type="ECO:0000259" key="3">
    <source>
        <dbReference type="Pfam" id="PF00534"/>
    </source>
</evidence>
<dbReference type="AlphaFoldDB" id="A0A6N7W5H5"/>
<dbReference type="Pfam" id="PF13579">
    <property type="entry name" value="Glyco_trans_4_4"/>
    <property type="match status" value="1"/>
</dbReference>
<dbReference type="Gene3D" id="3.40.50.2000">
    <property type="entry name" value="Glycogen Phosphorylase B"/>
    <property type="match status" value="2"/>
</dbReference>
<proteinExistence type="predicted"/>
<sequence length="384" mass="43406">MHVLYVPSWYPKSDDDTAGSFFREQAHSLRQSGMNVGVLAPIERPYYASWTPSRSFEGAIEKGIPVLRFRTPHPFPKLLSPNVWSARPTLIRAFDAYIQRWGRPDVLHAHSLFPAAYYCEFLSQTYGIPFVYTEHRSLMHLSTSALSLRQQRRIVESASARIGVSRGHADHLASRFKMDPQTWLDIPNLLPPIVESSGFVDSRDSRRFLVGHLSTLDPVKNIPSLVRAFSRAFADTDDVELWIAGDGEQRNHVREMVEQSGKAHQIRLLGKLQRHEVPEFCGSLDLFVLPSLSESFGVVLTEALSQGAPVISTRTWGGEYIVGPGDGELVPVNDDDALVESLRRAYAHRESTSERAKRRQRTIARFGKDTFVSAYQDIYEKAIR</sequence>
<dbReference type="EMBL" id="VULO01000001">
    <property type="protein sequence ID" value="MSS83466.1"/>
    <property type="molecule type" value="Genomic_DNA"/>
</dbReference>
<dbReference type="Pfam" id="PF00534">
    <property type="entry name" value="Glycos_transf_1"/>
    <property type="match status" value="1"/>
</dbReference>
<feature type="domain" description="Glycosyltransferase subfamily 4-like N-terminal" evidence="4">
    <location>
        <begin position="19"/>
        <end position="182"/>
    </location>
</feature>
<dbReference type="RefSeq" id="WP_154542878.1">
    <property type="nucleotide sequence ID" value="NZ_VULO01000001.1"/>
</dbReference>
<feature type="domain" description="Glycosyl transferase family 1" evidence="3">
    <location>
        <begin position="205"/>
        <end position="356"/>
    </location>
</feature>
<evidence type="ECO:0000259" key="4">
    <source>
        <dbReference type="Pfam" id="PF13579"/>
    </source>
</evidence>
<dbReference type="PANTHER" id="PTHR12526">
    <property type="entry name" value="GLYCOSYLTRANSFERASE"/>
    <property type="match status" value="1"/>
</dbReference>
<organism evidence="5 6">
    <name type="scientific">Scrofimicrobium canadense</name>
    <dbReference type="NCBI Taxonomy" id="2652290"/>
    <lineage>
        <taxon>Bacteria</taxon>
        <taxon>Bacillati</taxon>
        <taxon>Actinomycetota</taxon>
        <taxon>Actinomycetes</taxon>
        <taxon>Actinomycetales</taxon>
        <taxon>Actinomycetaceae</taxon>
        <taxon>Scrofimicrobium</taxon>
    </lineage>
</organism>
<dbReference type="InterPro" id="IPR028098">
    <property type="entry name" value="Glyco_trans_4-like_N"/>
</dbReference>
<protein>
    <submittedName>
        <fullName evidence="5">Glycosyltransferase family 4 protein</fullName>
    </submittedName>
</protein>
<dbReference type="InterPro" id="IPR001296">
    <property type="entry name" value="Glyco_trans_1"/>
</dbReference>